<dbReference type="SUPFAM" id="SSF51735">
    <property type="entry name" value="NAD(P)-binding Rossmann-fold domains"/>
    <property type="match status" value="1"/>
</dbReference>
<comment type="caution">
    <text evidence="2">The sequence shown here is derived from an EMBL/GenBank/DDBJ whole genome shotgun (WGS) entry which is preliminary data.</text>
</comment>
<reference evidence="2 3" key="1">
    <citation type="journal article" date="2013" name="BMC Genomics">
        <title>The miniature genome of a carnivorous plant Genlisea aurea contains a low number of genes and short non-coding sequences.</title>
        <authorList>
            <person name="Leushkin E.V."/>
            <person name="Sutormin R.A."/>
            <person name="Nabieva E.R."/>
            <person name="Penin A.A."/>
            <person name="Kondrashov A.S."/>
            <person name="Logacheva M.D."/>
        </authorList>
    </citation>
    <scope>NUCLEOTIDE SEQUENCE [LARGE SCALE GENOMIC DNA]</scope>
</reference>
<dbReference type="Proteomes" id="UP000015453">
    <property type="component" value="Unassembled WGS sequence"/>
</dbReference>
<proteinExistence type="predicted"/>
<dbReference type="EMBL" id="AUSU01006627">
    <property type="protein sequence ID" value="EPS61730.1"/>
    <property type="molecule type" value="Genomic_DNA"/>
</dbReference>
<feature type="domain" description="RmlD-like substrate binding" evidence="1">
    <location>
        <begin position="5"/>
        <end position="129"/>
    </location>
</feature>
<dbReference type="OrthoDB" id="1468596at2759"/>
<evidence type="ECO:0000259" key="1">
    <source>
        <dbReference type="Pfam" id="PF04321"/>
    </source>
</evidence>
<feature type="non-terminal residue" evidence="2">
    <location>
        <position position="1"/>
    </location>
</feature>
<evidence type="ECO:0000313" key="2">
    <source>
        <dbReference type="EMBL" id="EPS61730.1"/>
    </source>
</evidence>
<keyword evidence="3" id="KW-1185">Reference proteome</keyword>
<dbReference type="PANTHER" id="PTHR43242">
    <property type="entry name" value="NAD(P)-BINDING ROSSMANN-FOLD SUPERFAMILY PROTEIN"/>
    <property type="match status" value="1"/>
</dbReference>
<protein>
    <recommendedName>
        <fullName evidence="1">RmlD-like substrate binding domain-containing protein</fullName>
    </recommendedName>
</protein>
<gene>
    <name evidence="2" type="ORF">M569_13063</name>
</gene>
<dbReference type="PANTHER" id="PTHR43242:SF1">
    <property type="entry name" value="NAD(P)-BINDING ROSSMANN-FOLD SUPERFAMILY PROTEIN"/>
    <property type="match status" value="1"/>
</dbReference>
<dbReference type="InterPro" id="IPR036291">
    <property type="entry name" value="NAD(P)-bd_dom_sf"/>
</dbReference>
<feature type="non-terminal residue" evidence="2">
    <location>
        <position position="130"/>
    </location>
</feature>
<evidence type="ECO:0000313" key="3">
    <source>
        <dbReference type="Proteomes" id="UP000015453"/>
    </source>
</evidence>
<dbReference type="AlphaFoldDB" id="S8C4B4"/>
<accession>S8C4B4</accession>
<dbReference type="Gene3D" id="3.40.50.720">
    <property type="entry name" value="NAD(P)-binding Rossmann-like Domain"/>
    <property type="match status" value="1"/>
</dbReference>
<sequence length="130" mass="13888">KMTQMRLLVVGGTGYLGQHLLQSFCDGMTESLLIAFTHHSLPPPPALLNAVPQALPFCVDLRTGRGLEAVSASFSKPDVVINCAAISVPRLCEVDPEAAMSVNVPTSLVKWLSSFGDSNNTLLIHLSTDQ</sequence>
<name>S8C4B4_9LAMI</name>
<organism evidence="2 3">
    <name type="scientific">Genlisea aurea</name>
    <dbReference type="NCBI Taxonomy" id="192259"/>
    <lineage>
        <taxon>Eukaryota</taxon>
        <taxon>Viridiplantae</taxon>
        <taxon>Streptophyta</taxon>
        <taxon>Embryophyta</taxon>
        <taxon>Tracheophyta</taxon>
        <taxon>Spermatophyta</taxon>
        <taxon>Magnoliopsida</taxon>
        <taxon>eudicotyledons</taxon>
        <taxon>Gunneridae</taxon>
        <taxon>Pentapetalae</taxon>
        <taxon>asterids</taxon>
        <taxon>lamiids</taxon>
        <taxon>Lamiales</taxon>
        <taxon>Lentibulariaceae</taxon>
        <taxon>Genlisea</taxon>
    </lineage>
</organism>
<dbReference type="InterPro" id="IPR029903">
    <property type="entry name" value="RmlD-like-bd"/>
</dbReference>
<dbReference type="Pfam" id="PF04321">
    <property type="entry name" value="RmlD_sub_bind"/>
    <property type="match status" value="1"/>
</dbReference>